<reference evidence="4" key="1">
    <citation type="journal article" date="2018" name="Genome Biol.">
        <title>SKESA: strategic k-mer extension for scrupulous assemblies.</title>
        <authorList>
            <person name="Souvorov A."/>
            <person name="Agarwala R."/>
            <person name="Lipman D.J."/>
        </authorList>
    </citation>
    <scope>NUCLEOTIDE SEQUENCE</scope>
    <source>
        <strain evidence="4">1689</strain>
    </source>
</reference>
<evidence type="ECO:0000256" key="2">
    <source>
        <dbReference type="ARBA" id="ARBA00022485"/>
    </source>
</evidence>
<reference evidence="4" key="2">
    <citation type="submission" date="2018-07" db="EMBL/GenBank/DDBJ databases">
        <authorList>
            <consortium name="NCBI Pathogen Detection Project"/>
        </authorList>
    </citation>
    <scope>NUCLEOTIDE SEQUENCE</scope>
    <source>
        <strain evidence="4">1689</strain>
    </source>
</reference>
<dbReference type="EMBL" id="DAAWFQ010000014">
    <property type="protein sequence ID" value="HAF7690617.1"/>
    <property type="molecule type" value="Genomic_DNA"/>
</dbReference>
<dbReference type="InterPro" id="IPR058240">
    <property type="entry name" value="rSAM_sf"/>
</dbReference>
<keyword evidence="2" id="KW-0004">4Fe-4S</keyword>
<dbReference type="GO" id="GO:0016491">
    <property type="term" value="F:oxidoreductase activity"/>
    <property type="evidence" value="ECO:0007669"/>
    <property type="project" value="InterPro"/>
</dbReference>
<dbReference type="NCBIfam" id="TIGR04085">
    <property type="entry name" value="rSAM_more_4Fe4S"/>
    <property type="match status" value="1"/>
</dbReference>
<dbReference type="PANTHER" id="PTHR43273">
    <property type="entry name" value="ANAEROBIC SULFATASE-MATURATING ENZYME HOMOLOG ASLB-RELATED"/>
    <property type="match status" value="1"/>
</dbReference>
<proteinExistence type="predicted"/>
<dbReference type="PANTHER" id="PTHR43273:SF3">
    <property type="entry name" value="ANAEROBIC SULFATASE-MATURATING ENZYME HOMOLOG ASLB-RELATED"/>
    <property type="match status" value="1"/>
</dbReference>
<dbReference type="InterPro" id="IPR023867">
    <property type="entry name" value="Sulphatase_maturase_rSAM"/>
</dbReference>
<dbReference type="Pfam" id="PF13186">
    <property type="entry name" value="SPASM"/>
    <property type="match status" value="1"/>
</dbReference>
<evidence type="ECO:0000259" key="3">
    <source>
        <dbReference type="Pfam" id="PF13186"/>
    </source>
</evidence>
<feature type="domain" description="4Fe4S-binding SPASM" evidence="3">
    <location>
        <begin position="35"/>
        <end position="94"/>
    </location>
</feature>
<dbReference type="Gene3D" id="3.20.20.70">
    <property type="entry name" value="Aldolase class I"/>
    <property type="match status" value="1"/>
</dbReference>
<evidence type="ECO:0000256" key="1">
    <source>
        <dbReference type="ARBA" id="ARBA00001966"/>
    </source>
</evidence>
<dbReference type="InterPro" id="IPR013785">
    <property type="entry name" value="Aldolase_TIM"/>
</dbReference>
<comment type="cofactor">
    <cofactor evidence="1">
        <name>[4Fe-4S] cluster</name>
        <dbReference type="ChEBI" id="CHEBI:49883"/>
    </cofactor>
</comment>
<name>A0A752QQB0_SALTM</name>
<feature type="non-terminal residue" evidence="4">
    <location>
        <position position="1"/>
    </location>
</feature>
<dbReference type="InterPro" id="IPR047207">
    <property type="entry name" value="SPASM_anSME"/>
</dbReference>
<dbReference type="AlphaFoldDB" id="A0A752QQB0"/>
<sequence length="163" mass="18559">IRHDVGRIFVQLFDNLLGVWMGEPATLCTMQSTCGQSLLVEQNGDVFSCDHFVFPAYKLGNLQQHSLEEMAASPFQQQFGAAKANLSSRCQNCTWRFACHGGCPKHRICMDGGERQNYLCKGYLEFFQHVTPYMNVMRQLLLNQRPAAHITRIVDMIADDVRQ</sequence>
<evidence type="ECO:0000313" key="4">
    <source>
        <dbReference type="EMBL" id="HAF7690617.1"/>
    </source>
</evidence>
<dbReference type="SUPFAM" id="SSF102114">
    <property type="entry name" value="Radical SAM enzymes"/>
    <property type="match status" value="1"/>
</dbReference>
<gene>
    <name evidence="4" type="ORF">G9314_001985</name>
</gene>
<keyword evidence="2" id="KW-0408">Iron</keyword>
<keyword evidence="2" id="KW-0411">Iron-sulfur</keyword>
<comment type="caution">
    <text evidence="4">The sequence shown here is derived from an EMBL/GenBank/DDBJ whole genome shotgun (WGS) entry which is preliminary data.</text>
</comment>
<organism evidence="4">
    <name type="scientific">Salmonella typhimurium</name>
    <dbReference type="NCBI Taxonomy" id="90371"/>
    <lineage>
        <taxon>Bacteria</taxon>
        <taxon>Pseudomonadati</taxon>
        <taxon>Pseudomonadota</taxon>
        <taxon>Gammaproteobacteria</taxon>
        <taxon>Enterobacterales</taxon>
        <taxon>Enterobacteriaceae</taxon>
        <taxon>Salmonella</taxon>
    </lineage>
</organism>
<accession>A0A752QQB0</accession>
<dbReference type="CDD" id="cd21120">
    <property type="entry name" value="SPASM_anSME"/>
    <property type="match status" value="1"/>
</dbReference>
<dbReference type="GO" id="GO:0051539">
    <property type="term" value="F:4 iron, 4 sulfur cluster binding"/>
    <property type="evidence" value="ECO:0007669"/>
    <property type="project" value="UniProtKB-KW"/>
</dbReference>
<protein>
    <submittedName>
        <fullName evidence="4">SPASM domain-containing protein</fullName>
    </submittedName>
</protein>
<dbReference type="InterPro" id="IPR023885">
    <property type="entry name" value="4Fe4S-binding_SPASM_dom"/>
</dbReference>
<keyword evidence="2" id="KW-0479">Metal-binding</keyword>